<feature type="domain" description="Glycosyl transferase family 1" evidence="2">
    <location>
        <begin position="201"/>
        <end position="360"/>
    </location>
</feature>
<protein>
    <submittedName>
        <fullName evidence="4">D-inositol-3-phosphate glycosyltransferase</fullName>
    </submittedName>
</protein>
<dbReference type="InterPro" id="IPR023986">
    <property type="entry name" value="GlycosylTfrase_MSMEG0565"/>
</dbReference>
<dbReference type="InterPro" id="IPR028098">
    <property type="entry name" value="Glyco_trans_4-like_N"/>
</dbReference>
<keyword evidence="5" id="KW-1185">Reference proteome</keyword>
<sequence>MRPLRVAILTHSTNPRGGVAHCLALAEALCALGHEAVVHAPDPDGNGFFRSAACPTVPVAARTITDKAAAGTTAERVRARINDYLRHFASPAACDFDVFHAHDGIGGNALATLRHRRLIPGFVRTVHHVDSFADPLLAEWQDRSIREAKRLLCVSRVWADWIRDDLGTEADIVGNGVDLSVYRPEPARTDAGIRERWGLGPGPIVLAVGGFEERKNTAGIIAAFARFRERHPAAQLVVAGGASLLDHAPYRARCRAALAAAGLALGPGAAVIETGPVPQGDMPGLYRIADMLAFPSWKEGFGLCVLEAMASGTPVIVSRLAPFTEYLAPCDALFVDPAESGDIADAMDAATMPERRSRLRAAGLARAAAHSWRACAERHLPAYAACARPRQEPIHA</sequence>
<comment type="caution">
    <text evidence="4">The sequence shown here is derived from an EMBL/GenBank/DDBJ whole genome shotgun (WGS) entry which is preliminary data.</text>
</comment>
<gene>
    <name evidence="4" type="primary">mshA_13</name>
    <name evidence="4" type="ORF">BGCPKDLD_4896</name>
</gene>
<reference evidence="4" key="2">
    <citation type="submission" date="2021-08" db="EMBL/GenBank/DDBJ databases">
        <authorList>
            <person name="Tani A."/>
            <person name="Ola A."/>
            <person name="Ogura Y."/>
            <person name="Katsura K."/>
            <person name="Hayashi T."/>
        </authorList>
    </citation>
    <scope>NUCLEOTIDE SEQUENCE</scope>
    <source>
        <strain evidence="4">DSM 14458</strain>
    </source>
</reference>
<dbReference type="RefSeq" id="WP_137829914.1">
    <property type="nucleotide sequence ID" value="NZ_BPRE01000022.1"/>
</dbReference>
<dbReference type="EMBL" id="BPRE01000022">
    <property type="protein sequence ID" value="GJE78281.1"/>
    <property type="molecule type" value="Genomic_DNA"/>
</dbReference>
<evidence type="ECO:0000259" key="3">
    <source>
        <dbReference type="Pfam" id="PF13439"/>
    </source>
</evidence>
<accession>A0ABQ4V104</accession>
<dbReference type="Pfam" id="PF13439">
    <property type="entry name" value="Glyco_transf_4"/>
    <property type="match status" value="1"/>
</dbReference>
<dbReference type="NCBIfam" id="TIGR04047">
    <property type="entry name" value="MSMEG_0565_glyc"/>
    <property type="match status" value="1"/>
</dbReference>
<keyword evidence="1" id="KW-0808">Transferase</keyword>
<proteinExistence type="predicted"/>
<dbReference type="SUPFAM" id="SSF53756">
    <property type="entry name" value="UDP-Glycosyltransferase/glycogen phosphorylase"/>
    <property type="match status" value="1"/>
</dbReference>
<evidence type="ECO:0000313" key="5">
    <source>
        <dbReference type="Proteomes" id="UP001055093"/>
    </source>
</evidence>
<dbReference type="Pfam" id="PF00534">
    <property type="entry name" value="Glycos_transf_1"/>
    <property type="match status" value="1"/>
</dbReference>
<evidence type="ECO:0000259" key="2">
    <source>
        <dbReference type="Pfam" id="PF00534"/>
    </source>
</evidence>
<evidence type="ECO:0000313" key="4">
    <source>
        <dbReference type="EMBL" id="GJE78281.1"/>
    </source>
</evidence>
<evidence type="ECO:0000256" key="1">
    <source>
        <dbReference type="ARBA" id="ARBA00022679"/>
    </source>
</evidence>
<dbReference type="Proteomes" id="UP001055093">
    <property type="component" value="Unassembled WGS sequence"/>
</dbReference>
<reference evidence="4" key="1">
    <citation type="journal article" date="2021" name="Front. Microbiol.">
        <title>Comprehensive Comparative Genomics and Phenotyping of Methylobacterium Species.</title>
        <authorList>
            <person name="Alessa O."/>
            <person name="Ogura Y."/>
            <person name="Fujitani Y."/>
            <person name="Takami H."/>
            <person name="Hayashi T."/>
            <person name="Sahin N."/>
            <person name="Tani A."/>
        </authorList>
    </citation>
    <scope>NUCLEOTIDE SEQUENCE</scope>
    <source>
        <strain evidence="4">DSM 14458</strain>
    </source>
</reference>
<dbReference type="InterPro" id="IPR001296">
    <property type="entry name" value="Glyco_trans_1"/>
</dbReference>
<dbReference type="CDD" id="cd03801">
    <property type="entry name" value="GT4_PimA-like"/>
    <property type="match status" value="1"/>
</dbReference>
<organism evidence="4 5">
    <name type="scientific">Methylorubrum suomiense</name>
    <dbReference type="NCBI Taxonomy" id="144191"/>
    <lineage>
        <taxon>Bacteria</taxon>
        <taxon>Pseudomonadati</taxon>
        <taxon>Pseudomonadota</taxon>
        <taxon>Alphaproteobacteria</taxon>
        <taxon>Hyphomicrobiales</taxon>
        <taxon>Methylobacteriaceae</taxon>
        <taxon>Methylorubrum</taxon>
    </lineage>
</organism>
<dbReference type="PANTHER" id="PTHR46401">
    <property type="entry name" value="GLYCOSYLTRANSFERASE WBBK-RELATED"/>
    <property type="match status" value="1"/>
</dbReference>
<name>A0ABQ4V104_9HYPH</name>
<dbReference type="Gene3D" id="3.40.50.2000">
    <property type="entry name" value="Glycogen Phosphorylase B"/>
    <property type="match status" value="2"/>
</dbReference>
<dbReference type="PANTHER" id="PTHR46401:SF2">
    <property type="entry name" value="GLYCOSYLTRANSFERASE WBBK-RELATED"/>
    <property type="match status" value="1"/>
</dbReference>
<feature type="domain" description="Glycosyltransferase subfamily 4-like N-terminal" evidence="3">
    <location>
        <begin position="17"/>
        <end position="180"/>
    </location>
</feature>